<dbReference type="Proteomes" id="UP001186974">
    <property type="component" value="Unassembled WGS sequence"/>
</dbReference>
<proteinExistence type="predicted"/>
<keyword evidence="2" id="KW-1185">Reference proteome</keyword>
<accession>A0ACC3DW96</accession>
<organism evidence="1 2">
    <name type="scientific">Coniosporium uncinatum</name>
    <dbReference type="NCBI Taxonomy" id="93489"/>
    <lineage>
        <taxon>Eukaryota</taxon>
        <taxon>Fungi</taxon>
        <taxon>Dikarya</taxon>
        <taxon>Ascomycota</taxon>
        <taxon>Pezizomycotina</taxon>
        <taxon>Dothideomycetes</taxon>
        <taxon>Dothideomycetes incertae sedis</taxon>
        <taxon>Coniosporium</taxon>
    </lineage>
</organism>
<evidence type="ECO:0000313" key="2">
    <source>
        <dbReference type="Proteomes" id="UP001186974"/>
    </source>
</evidence>
<reference evidence="1" key="1">
    <citation type="submission" date="2024-09" db="EMBL/GenBank/DDBJ databases">
        <title>Black Yeasts Isolated from many extreme environments.</title>
        <authorList>
            <person name="Coleine C."/>
            <person name="Stajich J.E."/>
            <person name="Selbmann L."/>
        </authorList>
    </citation>
    <scope>NUCLEOTIDE SEQUENCE</scope>
    <source>
        <strain evidence="1">CCFEE 5737</strain>
    </source>
</reference>
<dbReference type="EMBL" id="JAWDJW010000298">
    <property type="protein sequence ID" value="KAK3081062.1"/>
    <property type="molecule type" value="Genomic_DNA"/>
</dbReference>
<feature type="non-terminal residue" evidence="1">
    <location>
        <position position="1"/>
    </location>
</feature>
<comment type="caution">
    <text evidence="1">The sequence shown here is derived from an EMBL/GenBank/DDBJ whole genome shotgun (WGS) entry which is preliminary data.</text>
</comment>
<sequence length="739" mass="80159">HLTEHQKEVVERQHAQAVATFPDLRSSPKSSSPANPFAPRKLSITQMKKVDRMNSDATDERPTTPTLQIQANDIDDLPSSSPTPASVPRRRASSVHAHTPVGEPQILMMDPPSSPPESQEDPDEAMKVREADELEEELTNVPDESDATVDVVPGTTYEDNEGLVDEDAENLVLCPPELTAEADDAEMVDETLVSAKEQLCPSEASIDPGLPAAQLAAEEEFFRRSTATKANITEDSAAKLNSQAQAGQIVDRINVQDFLTSDAFVDAPTVPITSDITESEFVDASQEIVREDKDREKTVQPPTETEALVPGTKVVESTTTSSGQYAAETPIENGIHPAATTNDEQQNERPSSAADVSKIANSLVDSSPAKLNKAMPSTEVTTLSQTPHSQAQSLDDDNLSQSLSRGRKRSSTSRLRGRTSKRPRSETPSQAETTSDVLARTPDVDVEKPMLDCIIVATPEFLRQRGQSSVGEARRAVPLKPSRPANTSSSRQSGQPSQPSQLSEMAVSVEAEASRSVTPAKSKKKRSRGFLPVNDDETAAGKEDSQQEIQVEQTPTSKRQKSSDGTPRSSHKQRSSQILSHVEITSSRSSFGSLENGQNSRASSAEVEFTREEIQEIEEVVLASRTPQLHPRPTMQEKKNNAMNVPQAEDIPFGNSTKAAAPAASKTAAPPAPATPITATTPTTTRTILSPRSLLRNLNTWINDLKTMVLGSQEEREFDDALFEARRAVHEAGRRGRET</sequence>
<protein>
    <submittedName>
        <fullName evidence="1">Uncharacterized protein</fullName>
    </submittedName>
</protein>
<gene>
    <name evidence="1" type="ORF">LTS18_010585</name>
</gene>
<evidence type="ECO:0000313" key="1">
    <source>
        <dbReference type="EMBL" id="KAK3081062.1"/>
    </source>
</evidence>
<name>A0ACC3DW96_9PEZI</name>